<dbReference type="InterPro" id="IPR008922">
    <property type="entry name" value="Di-copper_centre_dom_sf"/>
</dbReference>
<dbReference type="STRING" id="690307.A0A1L9WJS6"/>
<accession>A0A1L9WJS6</accession>
<sequence length="115" mass="12482">MSIAANPLAHNPRCPKRSLTTTILQRYNTYPHTLALILNNTSIYSFQMTMQSVLGSGTIGVHGGHPLLDGRGPWLRCVAITGAMGEKGPTITPLRVSKWDKRLHEYGGTGKGQTP</sequence>
<dbReference type="RefSeq" id="XP_020052749.1">
    <property type="nucleotide sequence ID" value="XM_020201805.1"/>
</dbReference>
<dbReference type="AlphaFoldDB" id="A0A1L9WJS6"/>
<keyword evidence="2" id="KW-1185">Reference proteome</keyword>
<dbReference type="GeneID" id="30975619"/>
<proteinExistence type="predicted"/>
<dbReference type="Proteomes" id="UP000184546">
    <property type="component" value="Unassembled WGS sequence"/>
</dbReference>
<reference evidence="2" key="1">
    <citation type="journal article" date="2017" name="Genome Biol.">
        <title>Comparative genomics reveals high biological diversity and specific adaptations in the industrially and medically important fungal genus Aspergillus.</title>
        <authorList>
            <person name="de Vries R.P."/>
            <person name="Riley R."/>
            <person name="Wiebenga A."/>
            <person name="Aguilar-Osorio G."/>
            <person name="Amillis S."/>
            <person name="Uchima C.A."/>
            <person name="Anderluh G."/>
            <person name="Asadollahi M."/>
            <person name="Askin M."/>
            <person name="Barry K."/>
            <person name="Battaglia E."/>
            <person name="Bayram O."/>
            <person name="Benocci T."/>
            <person name="Braus-Stromeyer S.A."/>
            <person name="Caldana C."/>
            <person name="Canovas D."/>
            <person name="Cerqueira G.C."/>
            <person name="Chen F."/>
            <person name="Chen W."/>
            <person name="Choi C."/>
            <person name="Clum A."/>
            <person name="Dos Santos R.A."/>
            <person name="Damasio A.R."/>
            <person name="Diallinas G."/>
            <person name="Emri T."/>
            <person name="Fekete E."/>
            <person name="Flipphi M."/>
            <person name="Freyberg S."/>
            <person name="Gallo A."/>
            <person name="Gournas C."/>
            <person name="Habgood R."/>
            <person name="Hainaut M."/>
            <person name="Harispe M.L."/>
            <person name="Henrissat B."/>
            <person name="Hilden K.S."/>
            <person name="Hope R."/>
            <person name="Hossain A."/>
            <person name="Karabika E."/>
            <person name="Karaffa L."/>
            <person name="Karanyi Z."/>
            <person name="Krasevec N."/>
            <person name="Kuo A."/>
            <person name="Kusch H."/>
            <person name="LaButti K."/>
            <person name="Lagendijk E.L."/>
            <person name="Lapidus A."/>
            <person name="Levasseur A."/>
            <person name="Lindquist E."/>
            <person name="Lipzen A."/>
            <person name="Logrieco A.F."/>
            <person name="MacCabe A."/>
            <person name="Maekelae M.R."/>
            <person name="Malavazi I."/>
            <person name="Melin P."/>
            <person name="Meyer V."/>
            <person name="Mielnichuk N."/>
            <person name="Miskei M."/>
            <person name="Molnar A.P."/>
            <person name="Mule G."/>
            <person name="Ngan C.Y."/>
            <person name="Orejas M."/>
            <person name="Orosz E."/>
            <person name="Ouedraogo J.P."/>
            <person name="Overkamp K.M."/>
            <person name="Park H.-S."/>
            <person name="Perrone G."/>
            <person name="Piumi F."/>
            <person name="Punt P.J."/>
            <person name="Ram A.F."/>
            <person name="Ramon A."/>
            <person name="Rauscher S."/>
            <person name="Record E."/>
            <person name="Riano-Pachon D.M."/>
            <person name="Robert V."/>
            <person name="Roehrig J."/>
            <person name="Ruller R."/>
            <person name="Salamov A."/>
            <person name="Salih N.S."/>
            <person name="Samson R.A."/>
            <person name="Sandor E."/>
            <person name="Sanguinetti M."/>
            <person name="Schuetze T."/>
            <person name="Sepcic K."/>
            <person name="Shelest E."/>
            <person name="Sherlock G."/>
            <person name="Sophianopoulou V."/>
            <person name="Squina F.M."/>
            <person name="Sun H."/>
            <person name="Susca A."/>
            <person name="Todd R.B."/>
            <person name="Tsang A."/>
            <person name="Unkles S.E."/>
            <person name="van de Wiele N."/>
            <person name="van Rossen-Uffink D."/>
            <person name="Oliveira J.V."/>
            <person name="Vesth T.C."/>
            <person name="Visser J."/>
            <person name="Yu J.-H."/>
            <person name="Zhou M."/>
            <person name="Andersen M.R."/>
            <person name="Archer D.B."/>
            <person name="Baker S.E."/>
            <person name="Benoit I."/>
            <person name="Brakhage A.A."/>
            <person name="Braus G.H."/>
            <person name="Fischer R."/>
            <person name="Frisvad J.C."/>
            <person name="Goldman G.H."/>
            <person name="Houbraken J."/>
            <person name="Oakley B."/>
            <person name="Pocsi I."/>
            <person name="Scazzocchio C."/>
            <person name="Seiboth B."/>
            <person name="vanKuyk P.A."/>
            <person name="Wortman J."/>
            <person name="Dyer P.S."/>
            <person name="Grigoriev I.V."/>
        </authorList>
    </citation>
    <scope>NUCLEOTIDE SEQUENCE [LARGE SCALE GENOMIC DNA]</scope>
    <source>
        <strain evidence="2">ATCC 16872 / CBS 172.66 / WB 5094</strain>
    </source>
</reference>
<dbReference type="OrthoDB" id="6132182at2759"/>
<gene>
    <name evidence="1" type="ORF">ASPACDRAFT_46571</name>
</gene>
<evidence type="ECO:0000313" key="1">
    <source>
        <dbReference type="EMBL" id="OJJ96409.1"/>
    </source>
</evidence>
<protein>
    <submittedName>
        <fullName evidence="1">Uncharacterized protein</fullName>
    </submittedName>
</protein>
<name>A0A1L9WJS6_ASPA1</name>
<dbReference type="EMBL" id="KV878985">
    <property type="protein sequence ID" value="OJJ96409.1"/>
    <property type="molecule type" value="Genomic_DNA"/>
</dbReference>
<evidence type="ECO:0000313" key="2">
    <source>
        <dbReference type="Proteomes" id="UP000184546"/>
    </source>
</evidence>
<dbReference type="VEuPathDB" id="FungiDB:ASPACDRAFT_46571"/>
<organism evidence="1 2">
    <name type="scientific">Aspergillus aculeatus (strain ATCC 16872 / CBS 172.66 / WB 5094)</name>
    <dbReference type="NCBI Taxonomy" id="690307"/>
    <lineage>
        <taxon>Eukaryota</taxon>
        <taxon>Fungi</taxon>
        <taxon>Dikarya</taxon>
        <taxon>Ascomycota</taxon>
        <taxon>Pezizomycotina</taxon>
        <taxon>Eurotiomycetes</taxon>
        <taxon>Eurotiomycetidae</taxon>
        <taxon>Eurotiales</taxon>
        <taxon>Aspergillaceae</taxon>
        <taxon>Aspergillus</taxon>
        <taxon>Aspergillus subgen. Circumdati</taxon>
    </lineage>
</organism>
<dbReference type="Gene3D" id="1.10.1280.10">
    <property type="entry name" value="Di-copper center containing domain from catechol oxidase"/>
    <property type="match status" value="1"/>
</dbReference>